<protein>
    <submittedName>
        <fullName evidence="2">MSP domain-containing protein</fullName>
    </submittedName>
</protein>
<proteinExistence type="predicted"/>
<evidence type="ECO:0000313" key="1">
    <source>
        <dbReference type="Proteomes" id="UP000038045"/>
    </source>
</evidence>
<dbReference type="WBParaSite" id="PTRK_0001594300.1">
    <property type="protein sequence ID" value="PTRK_0001594300.1"/>
    <property type="gene ID" value="PTRK_0001594300"/>
</dbReference>
<organism evidence="1 2">
    <name type="scientific">Parastrongyloides trichosuri</name>
    <name type="common">Possum-specific nematode worm</name>
    <dbReference type="NCBI Taxonomy" id="131310"/>
    <lineage>
        <taxon>Eukaryota</taxon>
        <taxon>Metazoa</taxon>
        <taxon>Ecdysozoa</taxon>
        <taxon>Nematoda</taxon>
        <taxon>Chromadorea</taxon>
        <taxon>Rhabditida</taxon>
        <taxon>Tylenchina</taxon>
        <taxon>Panagrolaimomorpha</taxon>
        <taxon>Strongyloidoidea</taxon>
        <taxon>Strongyloididae</taxon>
        <taxon>Parastrongyloides</taxon>
    </lineage>
</organism>
<name>A0A0N5A2S8_PARTI</name>
<evidence type="ECO:0000313" key="2">
    <source>
        <dbReference type="WBParaSite" id="PTRK_0001594300.1"/>
    </source>
</evidence>
<dbReference type="AlphaFoldDB" id="A0A0N5A2S8"/>
<dbReference type="SUPFAM" id="SSF49354">
    <property type="entry name" value="PapD-like"/>
    <property type="match status" value="1"/>
</dbReference>
<sequence>MFLFRKRKKQKKRRKDEECRGNENIEIVKETSNKLSITDHKRKNSDKKVKENVIEKSVHFISRDDSTSQVNEEEKSLDIEDYLNVIPQPIIIDENNTSEALITNLDKKLWICYRIVASYPINYVITNFMGFLRPEESVKIFIKFISDPQTDQPIKIFNKEHAIMVQWFFLSKPEVNHAPRYFFMKQYQKSTWKSKVVRCFFEPKRQSQEISAKEVIA</sequence>
<accession>A0A0N5A2S8</accession>
<dbReference type="InterPro" id="IPR013783">
    <property type="entry name" value="Ig-like_fold"/>
</dbReference>
<dbReference type="Gene3D" id="2.60.40.10">
    <property type="entry name" value="Immunoglobulins"/>
    <property type="match status" value="1"/>
</dbReference>
<keyword evidence="1" id="KW-1185">Reference proteome</keyword>
<dbReference type="Proteomes" id="UP000038045">
    <property type="component" value="Unplaced"/>
</dbReference>
<reference evidence="2" key="1">
    <citation type="submission" date="2017-02" db="UniProtKB">
        <authorList>
            <consortium name="WormBaseParasite"/>
        </authorList>
    </citation>
    <scope>IDENTIFICATION</scope>
</reference>
<dbReference type="InterPro" id="IPR008962">
    <property type="entry name" value="PapD-like_sf"/>
</dbReference>